<dbReference type="SUPFAM" id="SSF48403">
    <property type="entry name" value="Ankyrin repeat"/>
    <property type="match status" value="1"/>
</dbReference>
<dbReference type="Proteomes" id="UP000201169">
    <property type="component" value="Chromosome"/>
</dbReference>
<dbReference type="Gene3D" id="1.25.40.20">
    <property type="entry name" value="Ankyrin repeat-containing domain"/>
    <property type="match status" value="1"/>
</dbReference>
<dbReference type="EMBL" id="CP022347">
    <property type="protein sequence ID" value="ASQ31183.1"/>
    <property type="molecule type" value="Genomic_DNA"/>
</dbReference>
<proteinExistence type="predicted"/>
<keyword evidence="2" id="KW-1185">Reference proteome</keyword>
<protein>
    <submittedName>
        <fullName evidence="1">Ankyrin domain protein</fullName>
    </submittedName>
</protein>
<accession>A0A222MYW0</accession>
<dbReference type="OrthoDB" id="5358022at2"/>
<dbReference type="KEGG" id="cavi:CAV_1581"/>
<sequence>MINLEYIKKMSFEEKDSLQKELWHLISSNNIKETRNFLKDFKLEDIFYENSFDFEEEPMFNSALSLYQACLAYEKTKNFDMLNFLLSYGLKASDSDGENNVLQYYIKFGGSDVNLIGFLLDKKASFESLGKDGWSIIHNCANYQKTQALALIAKFGANMEARTDVKYKNENIKQTPLMIAAASKEQP</sequence>
<dbReference type="InterPro" id="IPR036770">
    <property type="entry name" value="Ankyrin_rpt-contain_sf"/>
</dbReference>
<organism evidence="1 2">
    <name type="scientific">Campylobacter avium LMG 24591</name>
    <dbReference type="NCBI Taxonomy" id="522484"/>
    <lineage>
        <taxon>Bacteria</taxon>
        <taxon>Pseudomonadati</taxon>
        <taxon>Campylobacterota</taxon>
        <taxon>Epsilonproteobacteria</taxon>
        <taxon>Campylobacterales</taxon>
        <taxon>Campylobacteraceae</taxon>
        <taxon>Campylobacter</taxon>
    </lineage>
</organism>
<dbReference type="RefSeq" id="WP_094324319.1">
    <property type="nucleotide sequence ID" value="NZ_CP022347.1"/>
</dbReference>
<reference evidence="1 2" key="1">
    <citation type="submission" date="2017-07" db="EMBL/GenBank/DDBJ databases">
        <title>Analysis of two Campylobacter avium genomes and identification of a novel hippuricase gene.</title>
        <authorList>
            <person name="Miller W.G."/>
            <person name="Chapman M.H."/>
            <person name="Yee E."/>
            <person name="Revez J."/>
            <person name="Bono J.L."/>
            <person name="Rossi M."/>
        </authorList>
    </citation>
    <scope>NUCLEOTIDE SEQUENCE [LARGE SCALE GENOMIC DNA]</scope>
    <source>
        <strain evidence="1 2">LMG 24591</strain>
    </source>
</reference>
<name>A0A222MYW0_9BACT</name>
<evidence type="ECO:0000313" key="1">
    <source>
        <dbReference type="EMBL" id="ASQ31183.1"/>
    </source>
</evidence>
<gene>
    <name evidence="1" type="ORF">CAV_1581</name>
</gene>
<evidence type="ECO:0000313" key="2">
    <source>
        <dbReference type="Proteomes" id="UP000201169"/>
    </source>
</evidence>
<dbReference type="AlphaFoldDB" id="A0A222MYW0"/>